<evidence type="ECO:0000256" key="9">
    <source>
        <dbReference type="ARBA" id="ARBA00022840"/>
    </source>
</evidence>
<dbReference type="GO" id="GO:0009307">
    <property type="term" value="P:DNA restriction-modification system"/>
    <property type="evidence" value="ECO:0007669"/>
    <property type="project" value="UniProtKB-KW"/>
</dbReference>
<dbReference type="InterPro" id="IPR007409">
    <property type="entry name" value="Restrct_endonuc_type1_HsdR_N"/>
</dbReference>
<evidence type="ECO:0000256" key="10">
    <source>
        <dbReference type="ARBA" id="ARBA00023125"/>
    </source>
</evidence>
<dbReference type="PANTHER" id="PTHR30195:SF15">
    <property type="entry name" value="TYPE I RESTRICTION ENZYME HINDI ENDONUCLEASE SUBUNIT"/>
    <property type="match status" value="1"/>
</dbReference>
<evidence type="ECO:0000313" key="13">
    <source>
        <dbReference type="Proteomes" id="UP000228750"/>
    </source>
</evidence>
<evidence type="ECO:0000256" key="5">
    <source>
        <dbReference type="ARBA" id="ARBA00022741"/>
    </source>
</evidence>
<dbReference type="GO" id="GO:0003677">
    <property type="term" value="F:DNA binding"/>
    <property type="evidence" value="ECO:0007669"/>
    <property type="project" value="UniProtKB-KW"/>
</dbReference>
<evidence type="ECO:0000256" key="1">
    <source>
        <dbReference type="ARBA" id="ARBA00000851"/>
    </source>
</evidence>
<dbReference type="AlphaFoldDB" id="A0A2M7V5J1"/>
<keyword evidence="4" id="KW-0540">Nuclease</keyword>
<keyword evidence="6" id="KW-0680">Restriction system</keyword>
<dbReference type="EMBL" id="PFPJ01000032">
    <property type="protein sequence ID" value="PIZ93863.1"/>
    <property type="molecule type" value="Genomic_DNA"/>
</dbReference>
<dbReference type="EC" id="3.1.21.3" evidence="3"/>
<proteinExistence type="inferred from homology"/>
<evidence type="ECO:0000256" key="8">
    <source>
        <dbReference type="ARBA" id="ARBA00022801"/>
    </source>
</evidence>
<feature type="non-terminal residue" evidence="12">
    <location>
        <position position="189"/>
    </location>
</feature>
<name>A0A2M7V5J1_9BACT</name>
<keyword evidence="5" id="KW-0547">Nucleotide-binding</keyword>
<dbReference type="Pfam" id="PF04313">
    <property type="entry name" value="HSDR_N"/>
    <property type="match status" value="1"/>
</dbReference>
<dbReference type="Proteomes" id="UP000228750">
    <property type="component" value="Unassembled WGS sequence"/>
</dbReference>
<dbReference type="CDD" id="cd22332">
    <property type="entry name" value="HsdR_N"/>
    <property type="match status" value="1"/>
</dbReference>
<dbReference type="InterPro" id="IPR051268">
    <property type="entry name" value="Type-I_R_enzyme_R_subunit"/>
</dbReference>
<organism evidence="12 13">
    <name type="scientific">Candidatus Magasanikbacteria bacterium CG_4_10_14_0_2_um_filter_41_10</name>
    <dbReference type="NCBI Taxonomy" id="1974638"/>
    <lineage>
        <taxon>Bacteria</taxon>
        <taxon>Candidatus Magasanikiibacteriota</taxon>
    </lineage>
</organism>
<reference evidence="13" key="1">
    <citation type="submission" date="2017-09" db="EMBL/GenBank/DDBJ databases">
        <title>Depth-based differentiation of microbial function through sediment-hosted aquifers and enrichment of novel symbionts in the deep terrestrial subsurface.</title>
        <authorList>
            <person name="Probst A.J."/>
            <person name="Ladd B."/>
            <person name="Jarett J.K."/>
            <person name="Geller-Mcgrath D.E."/>
            <person name="Sieber C.M.K."/>
            <person name="Emerson J.B."/>
            <person name="Anantharaman K."/>
            <person name="Thomas B.C."/>
            <person name="Malmstrom R."/>
            <person name="Stieglmeier M."/>
            <person name="Klingl A."/>
            <person name="Woyke T."/>
            <person name="Ryan C.M."/>
            <person name="Banfield J.F."/>
        </authorList>
    </citation>
    <scope>NUCLEOTIDE SEQUENCE [LARGE SCALE GENOMIC DNA]</scope>
</reference>
<keyword evidence="10" id="KW-0238">DNA-binding</keyword>
<evidence type="ECO:0000259" key="11">
    <source>
        <dbReference type="Pfam" id="PF04313"/>
    </source>
</evidence>
<dbReference type="GO" id="GO:0005524">
    <property type="term" value="F:ATP binding"/>
    <property type="evidence" value="ECO:0007669"/>
    <property type="project" value="UniProtKB-KW"/>
</dbReference>
<evidence type="ECO:0000313" key="12">
    <source>
        <dbReference type="EMBL" id="PIZ93863.1"/>
    </source>
</evidence>
<keyword evidence="8" id="KW-0378">Hydrolase</keyword>
<evidence type="ECO:0000256" key="6">
    <source>
        <dbReference type="ARBA" id="ARBA00022747"/>
    </source>
</evidence>
<accession>A0A2M7V5J1</accession>
<keyword evidence="7 12" id="KW-0255">Endonuclease</keyword>
<evidence type="ECO:0000256" key="3">
    <source>
        <dbReference type="ARBA" id="ARBA00012654"/>
    </source>
</evidence>
<sequence>MNNTKNNLINAHFDEARQSQLPFVELLINMGYTYIPCADVLKERRGDTSKFILKDIAFEALSRINEYEMNGDTLKFADKDIWEAVDELENIQYEGLIDTSKNIFNLIMPTTSGKSVKVFSNGKSVSKSLKYIDFQNPKNNSFHVVVEFEATGRSNIRPDIVVFVNGIPFAVIENKKAGVEVAEAMAQHV</sequence>
<protein>
    <recommendedName>
        <fullName evidence="3">type I site-specific deoxyribonuclease</fullName>
        <ecNumber evidence="3">3.1.21.3</ecNumber>
    </recommendedName>
</protein>
<dbReference type="Gene3D" id="3.90.1570.50">
    <property type="match status" value="1"/>
</dbReference>
<evidence type="ECO:0000256" key="2">
    <source>
        <dbReference type="ARBA" id="ARBA00008598"/>
    </source>
</evidence>
<comment type="similarity">
    <text evidence="2">Belongs to the HsdR family.</text>
</comment>
<comment type="caution">
    <text evidence="12">The sequence shown here is derived from an EMBL/GenBank/DDBJ whole genome shotgun (WGS) entry which is preliminary data.</text>
</comment>
<evidence type="ECO:0000256" key="7">
    <source>
        <dbReference type="ARBA" id="ARBA00022759"/>
    </source>
</evidence>
<gene>
    <name evidence="12" type="ORF">COX82_01815</name>
</gene>
<evidence type="ECO:0000256" key="4">
    <source>
        <dbReference type="ARBA" id="ARBA00022722"/>
    </source>
</evidence>
<dbReference type="PANTHER" id="PTHR30195">
    <property type="entry name" value="TYPE I SITE-SPECIFIC DEOXYRIBONUCLEASE PROTEIN SUBUNIT M AND R"/>
    <property type="match status" value="1"/>
</dbReference>
<comment type="catalytic activity">
    <reaction evidence="1">
        <text>Endonucleolytic cleavage of DNA to give random double-stranded fragments with terminal 5'-phosphates, ATP is simultaneously hydrolyzed.</text>
        <dbReference type="EC" id="3.1.21.3"/>
    </reaction>
</comment>
<dbReference type="GO" id="GO:0009035">
    <property type="term" value="F:type I site-specific deoxyribonuclease activity"/>
    <property type="evidence" value="ECO:0007669"/>
    <property type="project" value="UniProtKB-EC"/>
</dbReference>
<keyword evidence="9" id="KW-0067">ATP-binding</keyword>
<feature type="domain" description="Restriction endonuclease type I HsdR N-terminal" evidence="11">
    <location>
        <begin position="14"/>
        <end position="187"/>
    </location>
</feature>